<evidence type="ECO:0000313" key="1">
    <source>
        <dbReference type="EMBL" id="GBN75540.1"/>
    </source>
</evidence>
<evidence type="ECO:0000313" key="2">
    <source>
        <dbReference type="EMBL" id="GBN75555.1"/>
    </source>
</evidence>
<protein>
    <submittedName>
        <fullName evidence="2">Uncharacterized protein</fullName>
    </submittedName>
</protein>
<accession>A0A4Y2RKY1</accession>
<proteinExistence type="predicted"/>
<comment type="caution">
    <text evidence="2">The sequence shown here is derived from an EMBL/GenBank/DDBJ whole genome shotgun (WGS) entry which is preliminary data.</text>
</comment>
<name>A0A4Y2RKY1_ARAVE</name>
<sequence>MLEIESFSARAPYIPKIEFFLKNTFRNFRPFSNFIPNPRLGKGCEGHSSRKSLPLLRKGKKKERVFLPGDSFLSDPYGFPTPFGKQRSKNGSGLVKRGKPNRCIVFNVKRQAFLKACPEWD</sequence>
<dbReference type="AlphaFoldDB" id="A0A4Y2RKY1"/>
<organism evidence="2 3">
    <name type="scientific">Araneus ventricosus</name>
    <name type="common">Orbweaver spider</name>
    <name type="synonym">Epeira ventricosa</name>
    <dbReference type="NCBI Taxonomy" id="182803"/>
    <lineage>
        <taxon>Eukaryota</taxon>
        <taxon>Metazoa</taxon>
        <taxon>Ecdysozoa</taxon>
        <taxon>Arthropoda</taxon>
        <taxon>Chelicerata</taxon>
        <taxon>Arachnida</taxon>
        <taxon>Araneae</taxon>
        <taxon>Araneomorphae</taxon>
        <taxon>Entelegynae</taxon>
        <taxon>Araneoidea</taxon>
        <taxon>Araneidae</taxon>
        <taxon>Araneus</taxon>
    </lineage>
</organism>
<keyword evidence="3" id="KW-1185">Reference proteome</keyword>
<reference evidence="2 3" key="1">
    <citation type="journal article" date="2019" name="Sci. Rep.">
        <title>Orb-weaving spider Araneus ventricosus genome elucidates the spidroin gene catalogue.</title>
        <authorList>
            <person name="Kono N."/>
            <person name="Nakamura H."/>
            <person name="Ohtoshi R."/>
            <person name="Moran D.A.P."/>
            <person name="Shinohara A."/>
            <person name="Yoshida Y."/>
            <person name="Fujiwara M."/>
            <person name="Mori M."/>
            <person name="Tomita M."/>
            <person name="Arakawa K."/>
        </authorList>
    </citation>
    <scope>NUCLEOTIDE SEQUENCE [LARGE SCALE GENOMIC DNA]</scope>
</reference>
<evidence type="ECO:0000313" key="3">
    <source>
        <dbReference type="Proteomes" id="UP000499080"/>
    </source>
</evidence>
<dbReference type="EMBL" id="BGPR01145265">
    <property type="protein sequence ID" value="GBN75555.1"/>
    <property type="molecule type" value="Genomic_DNA"/>
</dbReference>
<gene>
    <name evidence="2" type="ORF">AVEN_167024_1</name>
    <name evidence="1" type="ORF">AVEN_90143_1</name>
</gene>
<dbReference type="Proteomes" id="UP000499080">
    <property type="component" value="Unassembled WGS sequence"/>
</dbReference>
<dbReference type="EMBL" id="BGPR01145255">
    <property type="protein sequence ID" value="GBN75540.1"/>
    <property type="molecule type" value="Genomic_DNA"/>
</dbReference>